<accession>A0A2W5T6U3</accession>
<dbReference type="Gene3D" id="1.25.40.10">
    <property type="entry name" value="Tetratricopeptide repeat domain"/>
    <property type="match status" value="1"/>
</dbReference>
<proteinExistence type="predicted"/>
<evidence type="ECO:0008006" key="3">
    <source>
        <dbReference type="Google" id="ProtNLM"/>
    </source>
</evidence>
<dbReference type="InterPro" id="IPR021314">
    <property type="entry name" value="DUF2911"/>
</dbReference>
<evidence type="ECO:0000313" key="2">
    <source>
        <dbReference type="Proteomes" id="UP000249061"/>
    </source>
</evidence>
<dbReference type="Pfam" id="PF11138">
    <property type="entry name" value="DUF2911"/>
    <property type="match status" value="1"/>
</dbReference>
<comment type="caution">
    <text evidence="1">The sequence shown here is derived from an EMBL/GenBank/DDBJ whole genome shotgun (WGS) entry which is preliminary data.</text>
</comment>
<name>A0A2W5T6U3_9BACT</name>
<dbReference type="AlphaFoldDB" id="A0A2W5T6U3"/>
<gene>
    <name evidence="1" type="ORF">DI536_18925</name>
</gene>
<reference evidence="1 2" key="1">
    <citation type="submission" date="2017-08" db="EMBL/GenBank/DDBJ databases">
        <title>Infants hospitalized years apart are colonized by the same room-sourced microbial strains.</title>
        <authorList>
            <person name="Brooks B."/>
            <person name="Olm M.R."/>
            <person name="Firek B.A."/>
            <person name="Baker R."/>
            <person name="Thomas B.C."/>
            <person name="Morowitz M.J."/>
            <person name="Banfield J.F."/>
        </authorList>
    </citation>
    <scope>NUCLEOTIDE SEQUENCE [LARGE SCALE GENOMIC DNA]</scope>
    <source>
        <strain evidence="1">S2_003_000_R2_14</strain>
    </source>
</reference>
<dbReference type="EMBL" id="QFQP01000016">
    <property type="protein sequence ID" value="PZR10752.1"/>
    <property type="molecule type" value="Genomic_DNA"/>
</dbReference>
<dbReference type="InterPro" id="IPR011990">
    <property type="entry name" value="TPR-like_helical_dom_sf"/>
</dbReference>
<protein>
    <recommendedName>
        <fullName evidence="3">DUF2911 domain-containing protein</fullName>
    </recommendedName>
</protein>
<dbReference type="Proteomes" id="UP000249061">
    <property type="component" value="Unassembled WGS sequence"/>
</dbReference>
<organism evidence="1 2">
    <name type="scientific">Archangium gephyra</name>
    <dbReference type="NCBI Taxonomy" id="48"/>
    <lineage>
        <taxon>Bacteria</taxon>
        <taxon>Pseudomonadati</taxon>
        <taxon>Myxococcota</taxon>
        <taxon>Myxococcia</taxon>
        <taxon>Myxococcales</taxon>
        <taxon>Cystobacterineae</taxon>
        <taxon>Archangiaceae</taxon>
        <taxon>Archangium</taxon>
    </lineage>
</organism>
<dbReference type="SUPFAM" id="SSF48452">
    <property type="entry name" value="TPR-like"/>
    <property type="match status" value="1"/>
</dbReference>
<evidence type="ECO:0000313" key="1">
    <source>
        <dbReference type="EMBL" id="PZR10752.1"/>
    </source>
</evidence>
<sequence length="288" mass="31830">MALRAVPHTFPRGFMNFRIIGLLCCLSFSAFAQLKLPALSPEAKVVQTAGLTTITIDYSAPAVKGRKIWGGVVPMDKVWRAGANHATTINFTQPVIIGDKEVAAGTYGFFAIPGAAEWTLIVSKQADIWGSDEYKQENDVVRVKVKPQPIGNRERLVYLVTNFDNAQAHIDLEWEKVRVTLPVKLKTAEQAAANIKALDNQAGQYTSAARYYLEEKDYANAVVYADKSIAAQESWLAYWVKAQALSGQKKFKEALPLAEKANALGSQTPERYFFAADVKKALTEWKGK</sequence>